<dbReference type="PANTHER" id="PTHR30629">
    <property type="entry name" value="PROPHAGE INTEGRASE"/>
    <property type="match status" value="1"/>
</dbReference>
<dbReference type="RefSeq" id="WP_170125927.1">
    <property type="nucleotide sequence ID" value="NZ_FXYH01000019.1"/>
</dbReference>
<sequence>MNRQSACALLWQNVPEFNQGLSESNVTHLALRLLILTAVRSCPFRFPHMDPIEGDVWTIPGEARKERKDPASDFRVPLSAEALTVIEQANPIVRVGYQFPRNRKGVIYDMTMSNLMKRCGMDARTGSGPIFAIG</sequence>
<dbReference type="InterPro" id="IPR011010">
    <property type="entry name" value="DNA_brk_join_enz"/>
</dbReference>
<comment type="similarity">
    <text evidence="1">Belongs to the 'phage' integrase family.</text>
</comment>
<dbReference type="GO" id="GO:0003677">
    <property type="term" value="F:DNA binding"/>
    <property type="evidence" value="ECO:0007669"/>
    <property type="project" value="InterPro"/>
</dbReference>
<evidence type="ECO:0000313" key="4">
    <source>
        <dbReference type="Proteomes" id="UP000220836"/>
    </source>
</evidence>
<dbReference type="GO" id="GO:0015074">
    <property type="term" value="P:DNA integration"/>
    <property type="evidence" value="ECO:0007669"/>
    <property type="project" value="UniProtKB-KW"/>
</dbReference>
<organism evidence="3 4">
    <name type="scientific">Pelagimonas varians</name>
    <dbReference type="NCBI Taxonomy" id="696760"/>
    <lineage>
        <taxon>Bacteria</taxon>
        <taxon>Pseudomonadati</taxon>
        <taxon>Pseudomonadota</taxon>
        <taxon>Alphaproteobacteria</taxon>
        <taxon>Rhodobacterales</taxon>
        <taxon>Roseobacteraceae</taxon>
        <taxon>Pelagimonas</taxon>
    </lineage>
</organism>
<dbReference type="AlphaFoldDB" id="A0A238L143"/>
<dbReference type="InterPro" id="IPR050808">
    <property type="entry name" value="Phage_Integrase"/>
</dbReference>
<keyword evidence="2" id="KW-0229">DNA integration</keyword>
<keyword evidence="4" id="KW-1185">Reference proteome</keyword>
<evidence type="ECO:0000256" key="2">
    <source>
        <dbReference type="ARBA" id="ARBA00022908"/>
    </source>
</evidence>
<dbReference type="SUPFAM" id="SSF56349">
    <property type="entry name" value="DNA breaking-rejoining enzymes"/>
    <property type="match status" value="1"/>
</dbReference>
<proteinExistence type="inferred from homology"/>
<evidence type="ECO:0000313" key="3">
    <source>
        <dbReference type="EMBL" id="SMX48805.1"/>
    </source>
</evidence>
<name>A0A238L143_9RHOB</name>
<accession>A0A238L143</accession>
<gene>
    <name evidence="3" type="ORF">PEV8663_03956</name>
</gene>
<dbReference type="Proteomes" id="UP000220836">
    <property type="component" value="Unassembled WGS sequence"/>
</dbReference>
<evidence type="ECO:0000256" key="1">
    <source>
        <dbReference type="ARBA" id="ARBA00008857"/>
    </source>
</evidence>
<reference evidence="3 4" key="1">
    <citation type="submission" date="2017-05" db="EMBL/GenBank/DDBJ databases">
        <authorList>
            <person name="Song R."/>
            <person name="Chenine A.L."/>
            <person name="Ruprecht R.M."/>
        </authorList>
    </citation>
    <scope>NUCLEOTIDE SEQUENCE [LARGE SCALE GENOMIC DNA]</scope>
    <source>
        <strain evidence="3 4">CECT 8663</strain>
    </source>
</reference>
<protein>
    <submittedName>
        <fullName evidence="3">Uncharacterized protein</fullName>
    </submittedName>
</protein>
<dbReference type="EMBL" id="FXYH01000019">
    <property type="protein sequence ID" value="SMX48805.1"/>
    <property type="molecule type" value="Genomic_DNA"/>
</dbReference>
<dbReference type="PANTHER" id="PTHR30629:SF2">
    <property type="entry name" value="PROPHAGE INTEGRASE INTS-RELATED"/>
    <property type="match status" value="1"/>
</dbReference>